<protein>
    <submittedName>
        <fullName evidence="1">Uncharacterized protein</fullName>
    </submittedName>
</protein>
<organism evidence="1">
    <name type="scientific">Arundo donax</name>
    <name type="common">Giant reed</name>
    <name type="synonym">Donax arundinaceus</name>
    <dbReference type="NCBI Taxonomy" id="35708"/>
    <lineage>
        <taxon>Eukaryota</taxon>
        <taxon>Viridiplantae</taxon>
        <taxon>Streptophyta</taxon>
        <taxon>Embryophyta</taxon>
        <taxon>Tracheophyta</taxon>
        <taxon>Spermatophyta</taxon>
        <taxon>Magnoliopsida</taxon>
        <taxon>Liliopsida</taxon>
        <taxon>Poales</taxon>
        <taxon>Poaceae</taxon>
        <taxon>PACMAD clade</taxon>
        <taxon>Arundinoideae</taxon>
        <taxon>Arundineae</taxon>
        <taxon>Arundo</taxon>
    </lineage>
</organism>
<reference evidence="1" key="2">
    <citation type="journal article" date="2015" name="Data Brief">
        <title>Shoot transcriptome of the giant reed, Arundo donax.</title>
        <authorList>
            <person name="Barrero R.A."/>
            <person name="Guerrero F.D."/>
            <person name="Moolhuijzen P."/>
            <person name="Goolsby J.A."/>
            <person name="Tidwell J."/>
            <person name="Bellgard S.E."/>
            <person name="Bellgard M.I."/>
        </authorList>
    </citation>
    <scope>NUCLEOTIDE SEQUENCE</scope>
    <source>
        <tissue evidence="1">Shoot tissue taken approximately 20 cm above the soil surface</tissue>
    </source>
</reference>
<name>A0A0A9FHZ7_ARUDO</name>
<proteinExistence type="predicted"/>
<dbReference type="AlphaFoldDB" id="A0A0A9FHZ7"/>
<reference evidence="1" key="1">
    <citation type="submission" date="2014-09" db="EMBL/GenBank/DDBJ databases">
        <authorList>
            <person name="Magalhaes I.L.F."/>
            <person name="Oliveira U."/>
            <person name="Santos F.R."/>
            <person name="Vidigal T.H.D.A."/>
            <person name="Brescovit A.D."/>
            <person name="Santos A.J."/>
        </authorList>
    </citation>
    <scope>NUCLEOTIDE SEQUENCE</scope>
    <source>
        <tissue evidence="1">Shoot tissue taken approximately 20 cm above the soil surface</tissue>
    </source>
</reference>
<evidence type="ECO:0000313" key="1">
    <source>
        <dbReference type="EMBL" id="JAE11967.1"/>
    </source>
</evidence>
<sequence length="29" mass="3538">MWLETRKGKTWFIALRNLNLITSKNRHPI</sequence>
<accession>A0A0A9FHZ7</accession>
<dbReference type="EMBL" id="GBRH01185929">
    <property type="protein sequence ID" value="JAE11967.1"/>
    <property type="molecule type" value="Transcribed_RNA"/>
</dbReference>